<keyword evidence="2" id="KW-1185">Reference proteome</keyword>
<protein>
    <submittedName>
        <fullName evidence="1">Uncharacterized protein</fullName>
    </submittedName>
</protein>
<dbReference type="KEGG" id="api:115033499"/>
<evidence type="ECO:0000313" key="1">
    <source>
        <dbReference type="EnsemblMetazoa" id="XP_029342016.1"/>
    </source>
</evidence>
<dbReference type="AlphaFoldDB" id="A0A8R2NKG3"/>
<dbReference type="OrthoDB" id="6592919at2759"/>
<dbReference type="EnsemblMetazoa" id="XM_029486156.1">
    <property type="protein sequence ID" value="XP_029342016.1"/>
    <property type="gene ID" value="LOC115033499"/>
</dbReference>
<accession>A0A8R2NKG3</accession>
<sequence length="328" mass="38707">MKKTRLKMNKCHVKNLEKCTDEISMDGVHPPLFCSHTWTKCVPISHRIHLMHPSMSIGRNYRLALEKTLRKINKSREKAISCKILDEDRHLLNRPRQKVESEPQKMNTTNDYKYTGVVPLADLLSGKYYRDIADLRKQKMIAKKIKYEKSMIKPELPSNYIGSSIQACTAMSPDKQLNILKDMWRKEKNVEIVISKEDSETIAYYLNEGITSEYYNPFPEQVLANIKKNRVKPNLLKKYHFLMTFLESDVRKNYDTACKKIILDYILMDPDELKRIGITNYYRSDYSSMQIRGPIPWHQTAIIQREHLRHNLYIFSESILMLNSVWKK</sequence>
<evidence type="ECO:0000313" key="2">
    <source>
        <dbReference type="Proteomes" id="UP000007819"/>
    </source>
</evidence>
<reference evidence="1" key="2">
    <citation type="submission" date="2022-06" db="UniProtKB">
        <authorList>
            <consortium name="EnsemblMetazoa"/>
        </authorList>
    </citation>
    <scope>IDENTIFICATION</scope>
</reference>
<organism evidence="1 2">
    <name type="scientific">Acyrthosiphon pisum</name>
    <name type="common">Pea aphid</name>
    <dbReference type="NCBI Taxonomy" id="7029"/>
    <lineage>
        <taxon>Eukaryota</taxon>
        <taxon>Metazoa</taxon>
        <taxon>Ecdysozoa</taxon>
        <taxon>Arthropoda</taxon>
        <taxon>Hexapoda</taxon>
        <taxon>Insecta</taxon>
        <taxon>Pterygota</taxon>
        <taxon>Neoptera</taxon>
        <taxon>Paraneoptera</taxon>
        <taxon>Hemiptera</taxon>
        <taxon>Sternorrhyncha</taxon>
        <taxon>Aphidomorpha</taxon>
        <taxon>Aphidoidea</taxon>
        <taxon>Aphididae</taxon>
        <taxon>Macrosiphini</taxon>
        <taxon>Acyrthosiphon</taxon>
    </lineage>
</organism>
<proteinExistence type="predicted"/>
<dbReference type="Proteomes" id="UP000007819">
    <property type="component" value="Chromosome X"/>
</dbReference>
<dbReference type="RefSeq" id="XP_029342016.1">
    <property type="nucleotide sequence ID" value="XM_029486156.1"/>
</dbReference>
<reference evidence="2" key="1">
    <citation type="submission" date="2010-06" db="EMBL/GenBank/DDBJ databases">
        <authorList>
            <person name="Jiang H."/>
            <person name="Abraham K."/>
            <person name="Ali S."/>
            <person name="Alsbrooks S.L."/>
            <person name="Anim B.N."/>
            <person name="Anosike U.S."/>
            <person name="Attaway T."/>
            <person name="Bandaranaike D.P."/>
            <person name="Battles P.K."/>
            <person name="Bell S.N."/>
            <person name="Bell A.V."/>
            <person name="Beltran B."/>
            <person name="Bickham C."/>
            <person name="Bustamante Y."/>
            <person name="Caleb T."/>
            <person name="Canada A."/>
            <person name="Cardenas V."/>
            <person name="Carter K."/>
            <person name="Chacko J."/>
            <person name="Chandrabose M.N."/>
            <person name="Chavez D."/>
            <person name="Chavez A."/>
            <person name="Chen L."/>
            <person name="Chu H.-S."/>
            <person name="Claassen K.J."/>
            <person name="Cockrell R."/>
            <person name="Collins M."/>
            <person name="Cooper J.A."/>
            <person name="Cree A."/>
            <person name="Curry S.M."/>
            <person name="Da Y."/>
            <person name="Dao M.D."/>
            <person name="Das B."/>
            <person name="Davila M.-L."/>
            <person name="Davy-Carroll L."/>
            <person name="Denson S."/>
            <person name="Dinh H."/>
            <person name="Ebong V.E."/>
            <person name="Edwards J.R."/>
            <person name="Egan A."/>
            <person name="El-Daye J."/>
            <person name="Escobedo L."/>
            <person name="Fernandez S."/>
            <person name="Fernando P.R."/>
            <person name="Flagg N."/>
            <person name="Forbes L.D."/>
            <person name="Fowler R.G."/>
            <person name="Fu Q."/>
            <person name="Gabisi R.A."/>
            <person name="Ganer J."/>
            <person name="Garbino Pronczuk A."/>
            <person name="Garcia R.M."/>
            <person name="Garner T."/>
            <person name="Garrett T.E."/>
            <person name="Gonzalez D.A."/>
            <person name="Hamid H."/>
            <person name="Hawkins E.S."/>
            <person name="Hirani K."/>
            <person name="Hogues M.E."/>
            <person name="Hollins B."/>
            <person name="Hsiao C.-H."/>
            <person name="Jabil R."/>
            <person name="James M.L."/>
            <person name="Jhangiani S.N."/>
            <person name="Johnson B."/>
            <person name="Johnson Q."/>
            <person name="Joshi V."/>
            <person name="Kalu J.B."/>
            <person name="Kam C."/>
            <person name="Kashfia A."/>
            <person name="Keebler J."/>
            <person name="Kisamo H."/>
            <person name="Kovar C.L."/>
            <person name="Lago L.A."/>
            <person name="Lai C.-Y."/>
            <person name="Laidlaw J."/>
            <person name="Lara F."/>
            <person name="Le T.-K."/>
            <person name="Lee S.L."/>
            <person name="Legall F.H."/>
            <person name="Lemon S.J."/>
            <person name="Lewis L.R."/>
            <person name="Li B."/>
            <person name="Liu Y."/>
            <person name="Liu Y.-S."/>
            <person name="Lopez J."/>
            <person name="Lozado R.J."/>
            <person name="Lu J."/>
            <person name="Madu R.C."/>
            <person name="Maheshwari M."/>
            <person name="Maheshwari R."/>
            <person name="Malloy K."/>
            <person name="Martinez E."/>
            <person name="Mathew T."/>
            <person name="Mercado I.C."/>
            <person name="Mercado C."/>
            <person name="Meyer B."/>
            <person name="Montgomery K."/>
            <person name="Morgan M.B."/>
            <person name="Munidasa M."/>
            <person name="Nazareth L.V."/>
            <person name="Nelson J."/>
            <person name="Ng B.M."/>
            <person name="Nguyen N.B."/>
            <person name="Nguyen P.Q."/>
            <person name="Nguyen T."/>
            <person name="Obregon M."/>
            <person name="Okwuonu G.O."/>
            <person name="Onwere C.G."/>
            <person name="Orozco G."/>
            <person name="Parra A."/>
            <person name="Patel S."/>
            <person name="Patil S."/>
            <person name="Perez A."/>
            <person name="Perez Y."/>
            <person name="Pham C."/>
            <person name="Primus E.L."/>
            <person name="Pu L.-L."/>
            <person name="Puazo M."/>
            <person name="Qin X."/>
            <person name="Quiroz J.B."/>
            <person name="Reese J."/>
            <person name="Richards S."/>
            <person name="Rives C.M."/>
            <person name="Robberts R."/>
            <person name="Ruiz S.J."/>
            <person name="Ruiz M.J."/>
            <person name="Santibanez J."/>
            <person name="Schneider B.W."/>
            <person name="Sisson I."/>
            <person name="Smith M."/>
            <person name="Sodergren E."/>
            <person name="Song X.-Z."/>
            <person name="Song B.B."/>
            <person name="Summersgill H."/>
            <person name="Thelus R."/>
            <person name="Thornton R.D."/>
            <person name="Trejos Z.Y."/>
            <person name="Usmani K."/>
            <person name="Vattathil S."/>
            <person name="Villasana D."/>
            <person name="Walker D.L."/>
            <person name="Wang S."/>
            <person name="Wang K."/>
            <person name="White C.S."/>
            <person name="Williams A.C."/>
            <person name="Williamson J."/>
            <person name="Wilson K."/>
            <person name="Woghiren I.O."/>
            <person name="Woodworth J.R."/>
            <person name="Worley K.C."/>
            <person name="Wright R.A."/>
            <person name="Wu W."/>
            <person name="Young L."/>
            <person name="Zhang L."/>
            <person name="Zhang J."/>
            <person name="Zhu Y."/>
            <person name="Muzny D.M."/>
            <person name="Weinstock G."/>
            <person name="Gibbs R.A."/>
        </authorList>
    </citation>
    <scope>NUCLEOTIDE SEQUENCE [LARGE SCALE GENOMIC DNA]</scope>
    <source>
        <strain evidence="2">LSR1</strain>
    </source>
</reference>
<dbReference type="GeneID" id="115033499"/>
<name>A0A8R2NKG3_ACYPI</name>